<dbReference type="EMBL" id="GL377303">
    <property type="protein sequence ID" value="EFJ01287.1"/>
    <property type="molecule type" value="Genomic_DNA"/>
</dbReference>
<feature type="repeat" description="WD" evidence="3">
    <location>
        <begin position="411"/>
        <end position="431"/>
    </location>
</feature>
<dbReference type="STRING" id="578458.D8PTB7"/>
<dbReference type="InParanoid" id="D8PTB7"/>
<feature type="compositionally biased region" description="Acidic residues" evidence="4">
    <location>
        <begin position="65"/>
        <end position="81"/>
    </location>
</feature>
<feature type="compositionally biased region" description="Acidic residues" evidence="4">
    <location>
        <begin position="1"/>
        <end position="28"/>
    </location>
</feature>
<organism evidence="7">
    <name type="scientific">Schizophyllum commune (strain H4-8 / FGSC 9210)</name>
    <name type="common">Split gill fungus</name>
    <dbReference type="NCBI Taxonomy" id="578458"/>
    <lineage>
        <taxon>Eukaryota</taxon>
        <taxon>Fungi</taxon>
        <taxon>Dikarya</taxon>
        <taxon>Basidiomycota</taxon>
        <taxon>Agaricomycotina</taxon>
        <taxon>Agaricomycetes</taxon>
        <taxon>Agaricomycetidae</taxon>
        <taxon>Agaricales</taxon>
        <taxon>Schizophyllaceae</taxon>
        <taxon>Schizophyllum</taxon>
    </lineage>
</organism>
<dbReference type="HOGENOM" id="CLU_010934_1_1_1"/>
<evidence type="ECO:0000313" key="6">
    <source>
        <dbReference type="EMBL" id="EFJ01287.1"/>
    </source>
</evidence>
<dbReference type="InterPro" id="IPR015943">
    <property type="entry name" value="WD40/YVTN_repeat-like_dom_sf"/>
</dbReference>
<feature type="repeat" description="WD" evidence="3">
    <location>
        <begin position="281"/>
        <end position="322"/>
    </location>
</feature>
<accession>D8PTB7</accession>
<dbReference type="PROSITE" id="PS50082">
    <property type="entry name" value="WD_REPEATS_2"/>
    <property type="match status" value="2"/>
</dbReference>
<evidence type="ECO:0000259" key="5">
    <source>
        <dbReference type="Pfam" id="PF23798"/>
    </source>
</evidence>
<feature type="compositionally biased region" description="Acidic residues" evidence="4">
    <location>
        <begin position="369"/>
        <end position="380"/>
    </location>
</feature>
<dbReference type="VEuPathDB" id="FungiDB:SCHCODRAFT_02604912"/>
<evidence type="ECO:0000313" key="7">
    <source>
        <dbReference type="Proteomes" id="UP000007431"/>
    </source>
</evidence>
<dbReference type="SMART" id="SM00320">
    <property type="entry name" value="WD40"/>
    <property type="match status" value="7"/>
</dbReference>
<dbReference type="AlphaFoldDB" id="D8PTB7"/>
<protein>
    <recommendedName>
        <fullName evidence="5">Transcription factor spt8 beta-propeller domain-containing protein</fullName>
    </recommendedName>
</protein>
<dbReference type="PANTHER" id="PTHR19848:SF8">
    <property type="entry name" value="F-BOX AND WD REPEAT DOMAIN CONTAINING 7"/>
    <property type="match status" value="1"/>
</dbReference>
<evidence type="ECO:0000256" key="3">
    <source>
        <dbReference type="PROSITE-ProRule" id="PRU00221"/>
    </source>
</evidence>
<feature type="compositionally biased region" description="Polar residues" evidence="4">
    <location>
        <begin position="344"/>
        <end position="353"/>
    </location>
</feature>
<sequence>MSNSDFEDEVNSIFDADEDGDGEIEGDLLDGVLEEAGNNTPSDDVGQFAEASHTMAQIPQTTSSDDSDEDEDEDAEAESEPDLMGIELDLEEVPADNEDAEGEPDLEDEQAAQAMLEFDPSDPQQQRSQSPACIRRKQLRRNDFSRPFTVEAIIAIPHPVPTHALASSACISHLLTGSEDGYIRDYDVYTSANGKKNFLTAPQRHHANIIEGTMKAGHLRCWWENPSTSLHDSHSAGDAPLESVYSLAMHSDALWALSGCRNGLINLFTVRHSPGRLCHVMRGHTKPISALALDHHEKGFFSASWDGEAIEWDLNTGQQVRHLASHGAQLSCIAVRPENAVYSDSGSPLSIQPVNDEDTDNVDAKSEGSDFDPLFDDEDENQKPGGLAMPAESSAPAPKHIPPVLDAQRWITFSPDILMTASIDGQIVLWDKRVKTSGYDPFNGWQGVGRLYMSEKTRPWCMSATWSADGNQVYAARRNGIVEVYDVRQTGSSRQAPRIWKTIRNPPSSGDVSCVVAFPDSKHIACASTDNIRLWNVAETGEPDGSMKPRSGVQFRIIPGHHGGFVSQMLIDPGGRYMVTASSNRGWHGESTRTVLVHEITTKRPKNEF</sequence>
<reference evidence="6 7" key="1">
    <citation type="journal article" date="2010" name="Nat. Biotechnol.">
        <title>Genome sequence of the model mushroom Schizophyllum commune.</title>
        <authorList>
            <person name="Ohm R.A."/>
            <person name="de Jong J.F."/>
            <person name="Lugones L.G."/>
            <person name="Aerts A."/>
            <person name="Kothe E."/>
            <person name="Stajich J.E."/>
            <person name="de Vries R.P."/>
            <person name="Record E."/>
            <person name="Levasseur A."/>
            <person name="Baker S.E."/>
            <person name="Bartholomew K.A."/>
            <person name="Coutinho P.M."/>
            <person name="Erdmann S."/>
            <person name="Fowler T.J."/>
            <person name="Gathman A.C."/>
            <person name="Lombard V."/>
            <person name="Henrissat B."/>
            <person name="Knabe N."/>
            <person name="Kuees U."/>
            <person name="Lilly W.W."/>
            <person name="Lindquist E."/>
            <person name="Lucas S."/>
            <person name="Magnuson J.K."/>
            <person name="Piumi F."/>
            <person name="Raudaskoski M."/>
            <person name="Salamov A."/>
            <person name="Schmutz J."/>
            <person name="Schwarze F.W.M.R."/>
            <person name="vanKuyk P.A."/>
            <person name="Horton J.S."/>
            <person name="Grigoriev I.V."/>
            <person name="Woesten H.A.B."/>
        </authorList>
    </citation>
    <scope>NUCLEOTIDE SEQUENCE [LARGE SCALE GENOMIC DNA]</scope>
    <source>
        <strain evidence="7">H4-8 / FGSC 9210</strain>
    </source>
</reference>
<evidence type="ECO:0000256" key="4">
    <source>
        <dbReference type="SAM" id="MobiDB-lite"/>
    </source>
</evidence>
<dbReference type="Gene3D" id="2.130.10.10">
    <property type="entry name" value="YVTN repeat-like/Quinoprotein amine dehydrogenase"/>
    <property type="match status" value="2"/>
</dbReference>
<name>D8PTB7_SCHCM</name>
<dbReference type="Proteomes" id="UP000007431">
    <property type="component" value="Unassembled WGS sequence"/>
</dbReference>
<dbReference type="SUPFAM" id="SSF50978">
    <property type="entry name" value="WD40 repeat-like"/>
    <property type="match status" value="1"/>
</dbReference>
<keyword evidence="7" id="KW-1185">Reference proteome</keyword>
<evidence type="ECO:0000256" key="1">
    <source>
        <dbReference type="ARBA" id="ARBA00022574"/>
    </source>
</evidence>
<feature type="domain" description="Transcription factor spt8 beta-propeller" evidence="5">
    <location>
        <begin position="153"/>
        <end position="600"/>
    </location>
</feature>
<dbReference type="Pfam" id="PF23798">
    <property type="entry name" value="Beta-prop_SPT8"/>
    <property type="match status" value="1"/>
</dbReference>
<keyword evidence="1 3" id="KW-0853">WD repeat</keyword>
<feature type="region of interest" description="Disordered" evidence="4">
    <location>
        <begin position="1"/>
        <end position="86"/>
    </location>
</feature>
<dbReference type="InterPro" id="IPR057544">
    <property type="entry name" value="Beta-prop_SPT8"/>
</dbReference>
<dbReference type="PANTHER" id="PTHR19848">
    <property type="entry name" value="WD40 REPEAT PROTEIN"/>
    <property type="match status" value="1"/>
</dbReference>
<gene>
    <name evidence="6" type="ORF">SCHCODRAFT_51130</name>
</gene>
<dbReference type="eggNOG" id="ENOG502QS8F">
    <property type="taxonomic scope" value="Eukaryota"/>
</dbReference>
<evidence type="ECO:0000256" key="2">
    <source>
        <dbReference type="ARBA" id="ARBA00022737"/>
    </source>
</evidence>
<dbReference type="OMA" id="WDRRQPN"/>
<keyword evidence="2" id="KW-0677">Repeat</keyword>
<dbReference type="InterPro" id="IPR001680">
    <property type="entry name" value="WD40_rpt"/>
</dbReference>
<dbReference type="FunCoup" id="D8PTB7">
    <property type="interactions" value="54"/>
</dbReference>
<feature type="region of interest" description="Disordered" evidence="4">
    <location>
        <begin position="344"/>
        <end position="400"/>
    </location>
</feature>
<proteinExistence type="predicted"/>
<dbReference type="InterPro" id="IPR036322">
    <property type="entry name" value="WD40_repeat_dom_sf"/>
</dbReference>